<reference evidence="4" key="1">
    <citation type="journal article" date="2019" name="Int. J. Syst. Evol. Microbiol.">
        <title>The Global Catalogue of Microorganisms (GCM) 10K type strain sequencing project: providing services to taxonomists for standard genome sequencing and annotation.</title>
        <authorList>
            <consortium name="The Broad Institute Genomics Platform"/>
            <consortium name="The Broad Institute Genome Sequencing Center for Infectious Disease"/>
            <person name="Wu L."/>
            <person name="Ma J."/>
        </authorList>
    </citation>
    <scope>NUCLEOTIDE SEQUENCE [LARGE SCALE GENOMIC DNA]</scope>
    <source>
        <strain evidence="4">CGMCC 1.15103</strain>
    </source>
</reference>
<dbReference type="InterPro" id="IPR032710">
    <property type="entry name" value="NTF2-like_dom_sf"/>
</dbReference>
<proteinExistence type="inferred from homology"/>
<gene>
    <name evidence="3" type="ORF">GCM10011400_12030</name>
</gene>
<name>A0ABQ1LNC1_9BURK</name>
<dbReference type="PANTHER" id="PTHR41534:SF2">
    <property type="entry name" value="3-PHENYLPROPIONATE_CINNAMIC ACID DIOXYGENASE SUBUNIT BETA"/>
    <property type="match status" value="1"/>
</dbReference>
<comment type="similarity">
    <text evidence="1">Belongs to the bacterial ring-hydroxylating dioxygenase beta subunit family.</text>
</comment>
<keyword evidence="4" id="KW-1185">Reference proteome</keyword>
<protein>
    <submittedName>
        <fullName evidence="3">Hypothetical biphenyl dioxygenase beta subunit</fullName>
    </submittedName>
</protein>
<dbReference type="GO" id="GO:0051213">
    <property type="term" value="F:dioxygenase activity"/>
    <property type="evidence" value="ECO:0007669"/>
    <property type="project" value="UniProtKB-KW"/>
</dbReference>
<organism evidence="3 4">
    <name type="scientific">Paraburkholderia caffeinilytica</name>
    <dbReference type="NCBI Taxonomy" id="1761016"/>
    <lineage>
        <taxon>Bacteria</taxon>
        <taxon>Pseudomonadati</taxon>
        <taxon>Pseudomonadota</taxon>
        <taxon>Betaproteobacteria</taxon>
        <taxon>Burkholderiales</taxon>
        <taxon>Burkholderiaceae</taxon>
        <taxon>Paraburkholderia</taxon>
    </lineage>
</organism>
<evidence type="ECO:0000256" key="1">
    <source>
        <dbReference type="ARBA" id="ARBA00009570"/>
    </source>
</evidence>
<evidence type="ECO:0000313" key="4">
    <source>
        <dbReference type="Proteomes" id="UP000602004"/>
    </source>
</evidence>
<comment type="caution">
    <text evidence="3">The sequence shown here is derived from an EMBL/GenBank/DDBJ whole genome shotgun (WGS) entry which is preliminary data.</text>
</comment>
<accession>A0ABQ1LNC1</accession>
<dbReference type="Proteomes" id="UP000602004">
    <property type="component" value="Unassembled WGS sequence"/>
</dbReference>
<dbReference type="NCBIfam" id="NF007479">
    <property type="entry name" value="PRK10069.1"/>
    <property type="match status" value="1"/>
</dbReference>
<evidence type="ECO:0000256" key="2">
    <source>
        <dbReference type="ARBA" id="ARBA00023002"/>
    </source>
</evidence>
<dbReference type="SUPFAM" id="SSF54427">
    <property type="entry name" value="NTF2-like"/>
    <property type="match status" value="1"/>
</dbReference>
<dbReference type="CDD" id="cd00667">
    <property type="entry name" value="ring_hydroxylating_dioxygenases_beta"/>
    <property type="match status" value="1"/>
</dbReference>
<dbReference type="PANTHER" id="PTHR41534">
    <property type="entry name" value="BLR3401 PROTEIN"/>
    <property type="match status" value="1"/>
</dbReference>
<dbReference type="Gene3D" id="3.10.450.50">
    <property type="match status" value="1"/>
</dbReference>
<dbReference type="RefSeq" id="WP_229758095.1">
    <property type="nucleotide sequence ID" value="NZ_BMHL01000002.1"/>
</dbReference>
<keyword evidence="2" id="KW-0560">Oxidoreductase</keyword>
<keyword evidence="3" id="KW-0223">Dioxygenase</keyword>
<dbReference type="InterPro" id="IPR000391">
    <property type="entry name" value="Rng_hydr_dOase-bsu"/>
</dbReference>
<dbReference type="EMBL" id="BMHL01000002">
    <property type="protein sequence ID" value="GGC27215.1"/>
    <property type="molecule type" value="Genomic_DNA"/>
</dbReference>
<dbReference type="Pfam" id="PF00866">
    <property type="entry name" value="Ring_hydroxyl_B"/>
    <property type="match status" value="1"/>
</dbReference>
<sequence>MNDLTQPVETRRVPHGSPIHNEAAGFLIDEAALLDHFRLAEWLECLTEDISYSAPLRVTRMRGDPGETTVRSVQHFDDSYRSLQGRVYRLLNTKSAWAEDPVSRTRRFVTNVAVSETDQPDEYDVVSYFLLLRNRFEETSMGQLSGERHDRLRRVDGRFKLARREIIVDMSVLGMSNLAVFL</sequence>
<evidence type="ECO:0000313" key="3">
    <source>
        <dbReference type="EMBL" id="GGC27215.1"/>
    </source>
</evidence>